<evidence type="ECO:0000313" key="10">
    <source>
        <dbReference type="WBParaSite" id="MhA1_Contig1763.frz3.fgene1"/>
    </source>
</evidence>
<keyword evidence="6" id="KW-1015">Disulfide bond</keyword>
<dbReference type="PANTHER" id="PTHR11475">
    <property type="entry name" value="OXIDASE/PEROXIDASE"/>
    <property type="match status" value="1"/>
</dbReference>
<dbReference type="GO" id="GO:0020037">
    <property type="term" value="F:heme binding"/>
    <property type="evidence" value="ECO:0007669"/>
    <property type="project" value="InterPro"/>
</dbReference>
<dbReference type="PRINTS" id="PR00457">
    <property type="entry name" value="ANPEROXIDASE"/>
</dbReference>
<keyword evidence="9" id="KW-1185">Reference proteome</keyword>
<comment type="catalytic activity">
    <reaction evidence="1">
        <text>2 a phenolic donor + H2O2 = 2 a phenolic radical donor + 2 H2O</text>
        <dbReference type="Rhea" id="RHEA:56136"/>
        <dbReference type="ChEBI" id="CHEBI:15377"/>
        <dbReference type="ChEBI" id="CHEBI:16240"/>
        <dbReference type="ChEBI" id="CHEBI:139520"/>
        <dbReference type="ChEBI" id="CHEBI:139521"/>
        <dbReference type="EC" id="1.11.1.7"/>
    </reaction>
</comment>
<dbReference type="GO" id="GO:0046872">
    <property type="term" value="F:metal ion binding"/>
    <property type="evidence" value="ECO:0007669"/>
    <property type="project" value="UniProtKB-KW"/>
</dbReference>
<proteinExistence type="predicted"/>
<organism evidence="9 10">
    <name type="scientific">Meloidogyne hapla</name>
    <name type="common">Root-knot nematode worm</name>
    <dbReference type="NCBI Taxonomy" id="6305"/>
    <lineage>
        <taxon>Eukaryota</taxon>
        <taxon>Metazoa</taxon>
        <taxon>Ecdysozoa</taxon>
        <taxon>Nematoda</taxon>
        <taxon>Chromadorea</taxon>
        <taxon>Rhabditida</taxon>
        <taxon>Tylenchina</taxon>
        <taxon>Tylenchomorpha</taxon>
        <taxon>Tylenchoidea</taxon>
        <taxon>Meloidogynidae</taxon>
        <taxon>Meloidogyninae</taxon>
        <taxon>Meloidogyne</taxon>
    </lineage>
</organism>
<dbReference type="InterPro" id="IPR019791">
    <property type="entry name" value="Haem_peroxidase_animal"/>
</dbReference>
<keyword evidence="7" id="KW-0349">Heme</keyword>
<dbReference type="PROSITE" id="PS50292">
    <property type="entry name" value="PEROXIDASE_3"/>
    <property type="match status" value="2"/>
</dbReference>
<dbReference type="FunFam" id="1.10.640.10:FF:000006">
    <property type="entry name" value="Double oxidase: two peroxidase domains"/>
    <property type="match status" value="1"/>
</dbReference>
<evidence type="ECO:0000256" key="2">
    <source>
        <dbReference type="ARBA" id="ARBA00012313"/>
    </source>
</evidence>
<dbReference type="SUPFAM" id="SSF48113">
    <property type="entry name" value="Heme-dependent peroxidases"/>
    <property type="match status" value="2"/>
</dbReference>
<keyword evidence="3" id="KW-0575">Peroxidase</keyword>
<feature type="binding site" description="axial binding residue" evidence="7">
    <location>
        <position position="1223"/>
    </location>
    <ligand>
        <name>heme b</name>
        <dbReference type="ChEBI" id="CHEBI:60344"/>
    </ligand>
    <ligandPart>
        <name>Fe</name>
        <dbReference type="ChEBI" id="CHEBI:18248"/>
    </ligandPart>
</feature>
<dbReference type="CDD" id="cd09823">
    <property type="entry name" value="peroxinectin_like"/>
    <property type="match status" value="1"/>
</dbReference>
<keyword evidence="5 8" id="KW-0732">Signal</keyword>
<dbReference type="InterPro" id="IPR037120">
    <property type="entry name" value="Haem_peroxidase_sf_animal"/>
</dbReference>
<protein>
    <recommendedName>
        <fullName evidence="2">peroxidase</fullName>
        <ecNumber evidence="2">1.11.1.7</ecNumber>
    </recommendedName>
</protein>
<dbReference type="GO" id="GO:0006979">
    <property type="term" value="P:response to oxidative stress"/>
    <property type="evidence" value="ECO:0007669"/>
    <property type="project" value="InterPro"/>
</dbReference>
<evidence type="ECO:0000256" key="4">
    <source>
        <dbReference type="ARBA" id="ARBA00022723"/>
    </source>
</evidence>
<dbReference type="Pfam" id="PF03098">
    <property type="entry name" value="An_peroxidase"/>
    <property type="match status" value="2"/>
</dbReference>
<feature type="chain" id="PRO_5009315646" description="peroxidase" evidence="8">
    <location>
        <begin position="21"/>
        <end position="1428"/>
    </location>
</feature>
<evidence type="ECO:0000256" key="6">
    <source>
        <dbReference type="ARBA" id="ARBA00023157"/>
    </source>
</evidence>
<reference evidence="10" key="1">
    <citation type="submission" date="2016-11" db="UniProtKB">
        <authorList>
            <consortium name="WormBaseParasite"/>
        </authorList>
    </citation>
    <scope>IDENTIFICATION</scope>
</reference>
<dbReference type="Gene3D" id="1.10.640.10">
    <property type="entry name" value="Haem peroxidase domain superfamily, animal type"/>
    <property type="match status" value="2"/>
</dbReference>
<dbReference type="GO" id="GO:0140825">
    <property type="term" value="F:lactoperoxidase activity"/>
    <property type="evidence" value="ECO:0007669"/>
    <property type="project" value="UniProtKB-EC"/>
</dbReference>
<dbReference type="InterPro" id="IPR010255">
    <property type="entry name" value="Haem_peroxidase_sf"/>
</dbReference>
<dbReference type="EC" id="1.11.1.7" evidence="2"/>
<keyword evidence="7" id="KW-0408">Iron</keyword>
<keyword evidence="3" id="KW-0560">Oxidoreductase</keyword>
<feature type="signal peptide" evidence="8">
    <location>
        <begin position="1"/>
        <end position="20"/>
    </location>
</feature>
<dbReference type="FunFam" id="1.10.640.10:FF:000007">
    <property type="entry name" value="Peroxidase mlt-7"/>
    <property type="match status" value="1"/>
</dbReference>
<keyword evidence="4 7" id="KW-0479">Metal-binding</keyword>
<evidence type="ECO:0000256" key="5">
    <source>
        <dbReference type="ARBA" id="ARBA00022729"/>
    </source>
</evidence>
<dbReference type="OMA" id="PHFANAF"/>
<name>A0A1I8BBB2_MELHA</name>
<evidence type="ECO:0000256" key="1">
    <source>
        <dbReference type="ARBA" id="ARBA00000189"/>
    </source>
</evidence>
<evidence type="ECO:0000313" key="9">
    <source>
        <dbReference type="Proteomes" id="UP000095281"/>
    </source>
</evidence>
<accession>A0A1I8BBB2</accession>
<dbReference type="WBParaSite" id="MhA1_Contig1763.frz3.fgene1">
    <property type="protein sequence ID" value="MhA1_Contig1763.frz3.fgene1"/>
    <property type="gene ID" value="MhA1_Contig1763.frz3.fgene1"/>
</dbReference>
<dbReference type="Proteomes" id="UP000095281">
    <property type="component" value="Unplaced"/>
</dbReference>
<sequence length="1428" mass="165094">MSNFIFNLIFINLFIKIGKTENFNKNFDDGWHYSKKDKLFLNIQELELIINKIQKLINQTEENLILSSSFYSPLDQLGNARKLLSEHLYSFPKAKQISKSAYISIELTKILKENNKFLNLNNQKIINNIIQKYCYYNNKEEEEKENCEMSSPYRKIDGSCNNSQNKLIGSTFSPFQRLLEADYSDGISEPRKSFSSSFSLPNVRLLSNLLFREPKIIKLKSQPPTTANSLIAHFGALIYTDLVHIGSTQLINENGENHPIPCCALENGLINSQQHLFHPECYSININIDDPKYRGFINCFDYSRTLPSPKTKNCSLGKREQMNQATSFLDASFLYGSLEEQINSLRSFKNGKLLSSRENGQNSFLSKELPPTLEMLKNERKNQKLIWNNYFCSNGNLGICFGGGNVQINFLPSLTALNTIFLRQHNLIATNLFKINKDWTDEQLFQESKRIIISQLQIITFNEWLPLIIGKENLIKFKLEINKKKEEEENNNYFLNENPTTLNEYATTVGLFFFTMFESKLAHLEPNDIKLMERPLNEWMYEPNYLMFSQRIDGILRFLLNRPTFPSGLYMTSELRDKFLKGLDLAAIILQMGRDHGIAGYNLWREYCGLNKINEWKDLEEIILEPKRILPIISKHFRKPQDVDLFILGLAEKPSKGSLLGPTFGCLLTKQFQKTKNGDRLFVDNLGQPWSFNEQQFNEIKKTSLAQLICSNTEIEKIQPKVFEIPDDFDNYPIFCNSTIISGPNWNLWKDEEILIEIPFNLNIIKKAIELGVERSMEKRKRESRNIAFYNKNKIKNNDSLFAYSQMMRPKREAISMGRKGHVLLEATKMLLKGDPQLGESLFIREMDSEELQKLLPKLDINSMLSSIEPFINSIEHKGILSECLPRDLPCDNTNPYRTFSGWCNNLRFPHYGASFNTLKHLMPPVYEDKIDIPRSLSISGRPLPSARSISNALHFDRNFEHKKFTHMVMQFGQILDHELTHSPVERGPNDEILNCTRCDSPKTLSEHCMPLSIPDNDPFFPKIDENGEPRCLPFARSLLGQLTLGYRNQLNQLTSFIDASVIYGSTHCEAPLLRTFEGGRLNSTNLGNFNSEALPQGDQEQDCRGKPLFPCFIAGDERNSHQPGLTTLHIIFLREHNRIARQLQEINPNWNDEKIYQETRKIIGAIFQHIVYREYLPKLIGQKEVNKYDLLPKSSGYYNNYDSNCDASISHPFATAAFRFGHTLIRRYFPRLDSRYKNYSLPIDLIENFNNMEEIYNENNGGFESILLGLIGTKAMDFDRHITDAVRNHLFGIRGLPLSGFDLIALNILRARDHGVQTYNSFREFCGLKKAQNWADLNNEMDQTTIEALQSVYESFEDIDLFPGLISERPMLGALMPPTMACIIAEQFQRLKRCDRFYYENDISEVRFNLDQLTEIRKIRLGSIFCQ</sequence>
<evidence type="ECO:0000256" key="7">
    <source>
        <dbReference type="PIRSR" id="PIRSR619791-2"/>
    </source>
</evidence>
<evidence type="ECO:0000256" key="8">
    <source>
        <dbReference type="SAM" id="SignalP"/>
    </source>
</evidence>
<dbReference type="PANTHER" id="PTHR11475:SF133">
    <property type="entry name" value="PEROXIDASE"/>
    <property type="match status" value="1"/>
</dbReference>
<evidence type="ECO:0000256" key="3">
    <source>
        <dbReference type="ARBA" id="ARBA00022559"/>
    </source>
</evidence>